<sequence>MAGVFVARRGVARLVPTQPWRPPPNVAGAPRGWRPVHGAAVAAAAWRCRGGQLRYGVWHGGRRGCPETCQSAFAGDSKLAVADFGGNDKNGTERMQHTSCNL</sequence>
<name>A0A6G1CB96_9ORYZ</name>
<reference evidence="1 2" key="1">
    <citation type="submission" date="2019-11" db="EMBL/GenBank/DDBJ databases">
        <title>Whole genome sequence of Oryza granulata.</title>
        <authorList>
            <person name="Li W."/>
        </authorList>
    </citation>
    <scope>NUCLEOTIDE SEQUENCE [LARGE SCALE GENOMIC DNA]</scope>
    <source>
        <strain evidence="2">cv. Menghai</strain>
        <tissue evidence="1">Leaf</tissue>
    </source>
</reference>
<dbReference type="EMBL" id="SPHZ02000010">
    <property type="protein sequence ID" value="KAF0897084.1"/>
    <property type="molecule type" value="Genomic_DNA"/>
</dbReference>
<accession>A0A6G1CB96</accession>
<comment type="caution">
    <text evidence="1">The sequence shown here is derived from an EMBL/GenBank/DDBJ whole genome shotgun (WGS) entry which is preliminary data.</text>
</comment>
<protein>
    <submittedName>
        <fullName evidence="1">Uncharacterized protein</fullName>
    </submittedName>
</protein>
<proteinExistence type="predicted"/>
<evidence type="ECO:0000313" key="2">
    <source>
        <dbReference type="Proteomes" id="UP000479710"/>
    </source>
</evidence>
<keyword evidence="2" id="KW-1185">Reference proteome</keyword>
<organism evidence="1 2">
    <name type="scientific">Oryza meyeriana var. granulata</name>
    <dbReference type="NCBI Taxonomy" id="110450"/>
    <lineage>
        <taxon>Eukaryota</taxon>
        <taxon>Viridiplantae</taxon>
        <taxon>Streptophyta</taxon>
        <taxon>Embryophyta</taxon>
        <taxon>Tracheophyta</taxon>
        <taxon>Spermatophyta</taxon>
        <taxon>Magnoliopsida</taxon>
        <taxon>Liliopsida</taxon>
        <taxon>Poales</taxon>
        <taxon>Poaceae</taxon>
        <taxon>BOP clade</taxon>
        <taxon>Oryzoideae</taxon>
        <taxon>Oryzeae</taxon>
        <taxon>Oryzinae</taxon>
        <taxon>Oryza</taxon>
        <taxon>Oryza meyeriana</taxon>
    </lineage>
</organism>
<evidence type="ECO:0000313" key="1">
    <source>
        <dbReference type="EMBL" id="KAF0897084.1"/>
    </source>
</evidence>
<dbReference type="Proteomes" id="UP000479710">
    <property type="component" value="Unassembled WGS sequence"/>
</dbReference>
<gene>
    <name evidence="1" type="ORF">E2562_033634</name>
</gene>
<dbReference type="AlphaFoldDB" id="A0A6G1CB96"/>